<organism evidence="1">
    <name type="scientific">Rhizophora mucronata</name>
    <name type="common">Asiatic mangrove</name>
    <dbReference type="NCBI Taxonomy" id="61149"/>
    <lineage>
        <taxon>Eukaryota</taxon>
        <taxon>Viridiplantae</taxon>
        <taxon>Streptophyta</taxon>
        <taxon>Embryophyta</taxon>
        <taxon>Tracheophyta</taxon>
        <taxon>Spermatophyta</taxon>
        <taxon>Magnoliopsida</taxon>
        <taxon>eudicotyledons</taxon>
        <taxon>Gunneridae</taxon>
        <taxon>Pentapetalae</taxon>
        <taxon>rosids</taxon>
        <taxon>fabids</taxon>
        <taxon>Malpighiales</taxon>
        <taxon>Rhizophoraceae</taxon>
        <taxon>Rhizophora</taxon>
    </lineage>
</organism>
<reference evidence="1" key="1">
    <citation type="submission" date="2018-02" db="EMBL/GenBank/DDBJ databases">
        <title>Rhizophora mucronata_Transcriptome.</title>
        <authorList>
            <person name="Meera S.P."/>
            <person name="Sreeshan A."/>
            <person name="Augustine A."/>
        </authorList>
    </citation>
    <scope>NUCLEOTIDE SEQUENCE</scope>
    <source>
        <tissue evidence="1">Leaf</tissue>
    </source>
</reference>
<sequence length="35" mass="4305">MLSYKFLWCMQLLTTQEFAHHIHQYHDPQSHFDNG</sequence>
<accession>A0A2P2QI86</accession>
<protein>
    <submittedName>
        <fullName evidence="1">Uncharacterized protein</fullName>
    </submittedName>
</protein>
<proteinExistence type="predicted"/>
<evidence type="ECO:0000313" key="1">
    <source>
        <dbReference type="EMBL" id="MBX66634.1"/>
    </source>
</evidence>
<name>A0A2P2QI86_RHIMU</name>
<dbReference type="EMBL" id="GGEC01086150">
    <property type="protein sequence ID" value="MBX66634.1"/>
    <property type="molecule type" value="Transcribed_RNA"/>
</dbReference>
<dbReference type="AlphaFoldDB" id="A0A2P2QI86"/>